<keyword evidence="2" id="KW-1185">Reference proteome</keyword>
<comment type="caution">
    <text evidence="1">The sequence shown here is derived from an EMBL/GenBank/DDBJ whole genome shotgun (WGS) entry which is preliminary data.</text>
</comment>
<organism evidence="1 2">
    <name type="scientific">Pogonophryne albipinna</name>
    <dbReference type="NCBI Taxonomy" id="1090488"/>
    <lineage>
        <taxon>Eukaryota</taxon>
        <taxon>Metazoa</taxon>
        <taxon>Chordata</taxon>
        <taxon>Craniata</taxon>
        <taxon>Vertebrata</taxon>
        <taxon>Euteleostomi</taxon>
        <taxon>Actinopterygii</taxon>
        <taxon>Neopterygii</taxon>
        <taxon>Teleostei</taxon>
        <taxon>Neoteleostei</taxon>
        <taxon>Acanthomorphata</taxon>
        <taxon>Eupercaria</taxon>
        <taxon>Perciformes</taxon>
        <taxon>Notothenioidei</taxon>
        <taxon>Pogonophryne</taxon>
    </lineage>
</organism>
<protein>
    <submittedName>
        <fullName evidence="1">Uncharacterized protein</fullName>
    </submittedName>
</protein>
<proteinExistence type="predicted"/>
<sequence>MGRGQMWAGLDVRWAVVYGYPNETNSIICWTTTRSTNRNLHSTKYNLKTKYKNFILIKCMNDLEQLLVSICTPDLKCGFAVTRLLSEASGDGGGEDGVPGNTDSPPLTRAVMVLYWWKN</sequence>
<dbReference type="EMBL" id="JAPTMU010000014">
    <property type="protein sequence ID" value="KAJ4931796.1"/>
    <property type="molecule type" value="Genomic_DNA"/>
</dbReference>
<evidence type="ECO:0000313" key="2">
    <source>
        <dbReference type="Proteomes" id="UP001219934"/>
    </source>
</evidence>
<name>A0AAD6FE83_9TELE</name>
<reference evidence="1" key="1">
    <citation type="submission" date="2022-11" db="EMBL/GenBank/DDBJ databases">
        <title>Chromosome-level genome of Pogonophryne albipinna.</title>
        <authorList>
            <person name="Jo E."/>
        </authorList>
    </citation>
    <scope>NUCLEOTIDE SEQUENCE</scope>
    <source>
        <strain evidence="1">SGF0006</strain>
        <tissue evidence="1">Muscle</tissue>
    </source>
</reference>
<gene>
    <name evidence="1" type="ORF">JOQ06_010236</name>
</gene>
<dbReference type="AlphaFoldDB" id="A0AAD6FE83"/>
<dbReference type="Proteomes" id="UP001219934">
    <property type="component" value="Unassembled WGS sequence"/>
</dbReference>
<accession>A0AAD6FE83</accession>
<evidence type="ECO:0000313" key="1">
    <source>
        <dbReference type="EMBL" id="KAJ4931796.1"/>
    </source>
</evidence>